<dbReference type="RefSeq" id="WP_211533287.1">
    <property type="nucleotide sequence ID" value="NZ_CP058560.1"/>
</dbReference>
<feature type="transmembrane region" description="Helical" evidence="1">
    <location>
        <begin position="35"/>
        <end position="59"/>
    </location>
</feature>
<feature type="transmembrane region" description="Helical" evidence="1">
    <location>
        <begin position="71"/>
        <end position="94"/>
    </location>
</feature>
<keyword evidence="1" id="KW-0472">Membrane</keyword>
<keyword evidence="1" id="KW-0812">Transmembrane</keyword>
<keyword evidence="1" id="KW-1133">Transmembrane helix</keyword>
<dbReference type="AlphaFoldDB" id="A0A8T8K5E7"/>
<evidence type="ECO:0008006" key="4">
    <source>
        <dbReference type="Google" id="ProtNLM"/>
    </source>
</evidence>
<name>A0A8T8K5E7_9EURY</name>
<evidence type="ECO:0000313" key="3">
    <source>
        <dbReference type="Proteomes" id="UP000681041"/>
    </source>
</evidence>
<dbReference type="GeneID" id="64819190"/>
<dbReference type="KEGG" id="meme:HYG87_00460"/>
<organism evidence="2 3">
    <name type="scientific">Methanobacterium alkalithermotolerans</name>
    <dbReference type="NCBI Taxonomy" id="2731220"/>
    <lineage>
        <taxon>Archaea</taxon>
        <taxon>Methanobacteriati</taxon>
        <taxon>Methanobacteriota</taxon>
        <taxon>Methanomada group</taxon>
        <taxon>Methanobacteria</taxon>
        <taxon>Methanobacteriales</taxon>
        <taxon>Methanobacteriaceae</taxon>
        <taxon>Methanobacterium</taxon>
    </lineage>
</organism>
<dbReference type="Proteomes" id="UP000681041">
    <property type="component" value="Chromosome"/>
</dbReference>
<dbReference type="EMBL" id="CP058560">
    <property type="protein sequence ID" value="QUH22343.1"/>
    <property type="molecule type" value="Genomic_DNA"/>
</dbReference>
<reference evidence="2" key="1">
    <citation type="submission" date="2020-07" db="EMBL/GenBank/DDBJ databases">
        <title>Methanobacterium. sp. MethCan genome.</title>
        <authorList>
            <person name="Postec A."/>
            <person name="Quemeneur M."/>
        </authorList>
    </citation>
    <scope>NUCLEOTIDE SEQUENCE</scope>
    <source>
        <strain evidence="2">MethCAN</strain>
    </source>
</reference>
<gene>
    <name evidence="2" type="ORF">HYG87_00460</name>
</gene>
<feature type="transmembrane region" description="Helical" evidence="1">
    <location>
        <begin position="6"/>
        <end position="23"/>
    </location>
</feature>
<protein>
    <recommendedName>
        <fullName evidence="4">DUF4405 domain-containing protein</fullName>
    </recommendedName>
</protein>
<evidence type="ECO:0000313" key="2">
    <source>
        <dbReference type="EMBL" id="QUH22343.1"/>
    </source>
</evidence>
<keyword evidence="3" id="KW-1185">Reference proteome</keyword>
<dbReference type="OrthoDB" id="69609at2157"/>
<proteinExistence type="predicted"/>
<accession>A0A8T8K5E7</accession>
<sequence>MSYNILIPSLPFLIAYLATYTLYKWGLIKKGLHINLWNIILLASFIISGGAGFILMILMEMGVVSTINFGLLFWHVELGITLTLVTVFHFHIYWKSTKKTLFGYKKKGMGS</sequence>
<evidence type="ECO:0000256" key="1">
    <source>
        <dbReference type="SAM" id="Phobius"/>
    </source>
</evidence>